<dbReference type="PANTHER" id="PTHR31649:SF1">
    <property type="entry name" value="FARNESOIC ACID O-METHYL TRANSFERASE DOMAIN-CONTAINING PROTEIN"/>
    <property type="match status" value="1"/>
</dbReference>
<dbReference type="EMBL" id="JAZGQO010000011">
    <property type="protein sequence ID" value="KAK6173943.1"/>
    <property type="molecule type" value="Genomic_DNA"/>
</dbReference>
<gene>
    <name evidence="1" type="ORF">SNE40_017309</name>
</gene>
<accession>A0AAN8JES5</accession>
<proteinExistence type="predicted"/>
<dbReference type="PANTHER" id="PTHR31649">
    <property type="entry name" value="AGAP009604-PA"/>
    <property type="match status" value="1"/>
</dbReference>
<reference evidence="1 2" key="1">
    <citation type="submission" date="2024-01" db="EMBL/GenBank/DDBJ databases">
        <title>The genome of the rayed Mediterranean limpet Patella caerulea (Linnaeus, 1758).</title>
        <authorList>
            <person name="Anh-Thu Weber A."/>
            <person name="Halstead-Nussloch G."/>
        </authorList>
    </citation>
    <scope>NUCLEOTIDE SEQUENCE [LARGE SCALE GENOMIC DNA]</scope>
    <source>
        <strain evidence="1">AATW-2023a</strain>
        <tissue evidence="1">Whole specimen</tissue>
    </source>
</reference>
<evidence type="ECO:0000313" key="1">
    <source>
        <dbReference type="EMBL" id="KAK6173943.1"/>
    </source>
</evidence>
<dbReference type="AlphaFoldDB" id="A0AAN8JES5"/>
<organism evidence="1 2">
    <name type="scientific">Patella caerulea</name>
    <name type="common">Rayed Mediterranean limpet</name>
    <dbReference type="NCBI Taxonomy" id="87958"/>
    <lineage>
        <taxon>Eukaryota</taxon>
        <taxon>Metazoa</taxon>
        <taxon>Spiralia</taxon>
        <taxon>Lophotrochozoa</taxon>
        <taxon>Mollusca</taxon>
        <taxon>Gastropoda</taxon>
        <taxon>Patellogastropoda</taxon>
        <taxon>Patelloidea</taxon>
        <taxon>Patellidae</taxon>
        <taxon>Patella</taxon>
    </lineage>
</organism>
<dbReference type="Proteomes" id="UP001347796">
    <property type="component" value="Unassembled WGS sequence"/>
</dbReference>
<comment type="caution">
    <text evidence="1">The sequence shown here is derived from an EMBL/GenBank/DDBJ whole genome shotgun (WGS) entry which is preliminary data.</text>
</comment>
<name>A0AAN8JES5_PATCE</name>
<sequence>MFWPYWFQVLGLSLVQKTPRLQWVGIAENGAIPSTAVPIRTNGHSLYYFCEVVVSSKGGQRIPGTLKPTDNSCKYEVDGAVKSSTVFNVLVNPSGASVKWKYVSPRAGVPVGAVKCHEGDNCYLGQSIYGDGICEELPGKIFSGQTQMIMTNDKKVFRCPFKMYLVEK</sequence>
<keyword evidence="2" id="KW-1185">Reference proteome</keyword>
<evidence type="ECO:0000313" key="2">
    <source>
        <dbReference type="Proteomes" id="UP001347796"/>
    </source>
</evidence>
<protein>
    <submittedName>
        <fullName evidence="1">Uncharacterized protein</fullName>
    </submittedName>
</protein>